<keyword evidence="3" id="KW-1185">Reference proteome</keyword>
<keyword evidence="1" id="KW-0732">Signal</keyword>
<dbReference type="EMBL" id="JAVFWL010000004">
    <property type="protein sequence ID" value="KAK6748497.1"/>
    <property type="molecule type" value="Genomic_DNA"/>
</dbReference>
<dbReference type="Proteomes" id="UP001303046">
    <property type="component" value="Unassembled WGS sequence"/>
</dbReference>
<evidence type="ECO:0000313" key="3">
    <source>
        <dbReference type="Proteomes" id="UP001303046"/>
    </source>
</evidence>
<comment type="caution">
    <text evidence="2">The sequence shown here is derived from an EMBL/GenBank/DDBJ whole genome shotgun (WGS) entry which is preliminary data.</text>
</comment>
<gene>
    <name evidence="2" type="primary">Necator_chrIV.g14533</name>
    <name evidence="2" type="ORF">RB195_001239</name>
</gene>
<name>A0ABR1DDS9_NECAM</name>
<reference evidence="2 3" key="1">
    <citation type="submission" date="2023-08" db="EMBL/GenBank/DDBJ databases">
        <title>A Necator americanus chromosomal reference genome.</title>
        <authorList>
            <person name="Ilik V."/>
            <person name="Petrzelkova K.J."/>
            <person name="Pardy F."/>
            <person name="Fuh T."/>
            <person name="Niatou-Singa F.S."/>
            <person name="Gouil Q."/>
            <person name="Baker L."/>
            <person name="Ritchie M.E."/>
            <person name="Jex A.R."/>
            <person name="Gazzola D."/>
            <person name="Li H."/>
            <person name="Toshio Fujiwara R."/>
            <person name="Zhan B."/>
            <person name="Aroian R.V."/>
            <person name="Pafco B."/>
            <person name="Schwarz E.M."/>
        </authorList>
    </citation>
    <scope>NUCLEOTIDE SEQUENCE [LARGE SCALE GENOMIC DNA]</scope>
    <source>
        <strain evidence="2 3">Aroian</strain>
        <tissue evidence="2">Whole animal</tissue>
    </source>
</reference>
<accession>A0ABR1DDS9</accession>
<organism evidence="2 3">
    <name type="scientific">Necator americanus</name>
    <name type="common">Human hookworm</name>
    <dbReference type="NCBI Taxonomy" id="51031"/>
    <lineage>
        <taxon>Eukaryota</taxon>
        <taxon>Metazoa</taxon>
        <taxon>Ecdysozoa</taxon>
        <taxon>Nematoda</taxon>
        <taxon>Chromadorea</taxon>
        <taxon>Rhabditida</taxon>
        <taxon>Rhabditina</taxon>
        <taxon>Rhabditomorpha</taxon>
        <taxon>Strongyloidea</taxon>
        <taxon>Ancylostomatidae</taxon>
        <taxon>Bunostominae</taxon>
        <taxon>Necator</taxon>
    </lineage>
</organism>
<evidence type="ECO:0000256" key="1">
    <source>
        <dbReference type="SAM" id="SignalP"/>
    </source>
</evidence>
<proteinExistence type="predicted"/>
<evidence type="ECO:0000313" key="2">
    <source>
        <dbReference type="EMBL" id="KAK6748497.1"/>
    </source>
</evidence>
<feature type="signal peptide" evidence="1">
    <location>
        <begin position="1"/>
        <end position="19"/>
    </location>
</feature>
<protein>
    <submittedName>
        <fullName evidence="2">Uncharacterized protein</fullName>
    </submittedName>
</protein>
<feature type="chain" id="PRO_5046576186" evidence="1">
    <location>
        <begin position="20"/>
        <end position="124"/>
    </location>
</feature>
<sequence length="124" mass="13957">MRTLILLLVLLCLVSVATAATRYCEEPLFKGPCDKKLKRYGFDKEKGKSAINSAKLKRLPIKRDERMGRFPLPFVLYLNTQGENSNNGIGIHRRCGKESSKQSLSQTNSTTHMKCHSTKCGLKL</sequence>